<evidence type="ECO:0000313" key="2">
    <source>
        <dbReference type="Proteomes" id="UP001189429"/>
    </source>
</evidence>
<feature type="non-terminal residue" evidence="1">
    <location>
        <position position="1"/>
    </location>
</feature>
<evidence type="ECO:0000313" key="1">
    <source>
        <dbReference type="EMBL" id="CAK0790455.1"/>
    </source>
</evidence>
<evidence type="ECO:0008006" key="3">
    <source>
        <dbReference type="Google" id="ProtNLM"/>
    </source>
</evidence>
<protein>
    <recommendedName>
        <fullName evidence="3">Exocyst complex component Sec10</fullName>
    </recommendedName>
</protein>
<comment type="caution">
    <text evidence="1">The sequence shown here is derived from an EMBL/GenBank/DDBJ whole genome shotgun (WGS) entry which is preliminary data.</text>
</comment>
<dbReference type="EMBL" id="CAUYUJ010000424">
    <property type="protein sequence ID" value="CAK0790455.1"/>
    <property type="molecule type" value="Genomic_DNA"/>
</dbReference>
<reference evidence="1" key="1">
    <citation type="submission" date="2023-10" db="EMBL/GenBank/DDBJ databases">
        <authorList>
            <person name="Chen Y."/>
            <person name="Shah S."/>
            <person name="Dougan E. K."/>
            <person name="Thang M."/>
            <person name="Chan C."/>
        </authorList>
    </citation>
    <scope>NUCLEOTIDE SEQUENCE [LARGE SCALE GENOMIC DNA]</scope>
</reference>
<gene>
    <name evidence="1" type="ORF">PCOR1329_LOCUS1722</name>
</gene>
<sequence>DRVNDALIELVTLTGDKIPKDKQRHLKMISDFLSPIHFPEAVPSPGVELDEELTKELQVLKAMFDVDKYNLPGQLDRVTDLEQQIKRGSSETFKIFSATGHGDKLRKNARSILADYDQKIKAVERVVAKLSAEPTLQHLVELDDEFSKFQFANEVAPHVDKFEAMYETVVKNSLLALGKVLQFYSTGPSDVDDEPNIVAMKAKYSEEFEQVIVTFQGGLKYLDPNSHAKPGASLLANKIVYDLAVCLLDGPVEVIDPTYLKEDIGSLEELAEMIEQIQMCVKKHGELVERKGAPMAMLKLLCERGSGVLSNHADQNVTPKMNVLELTFKALAGAPVQSGSQGAAIFLLRGNQDDDAVDQVASIWQSVKGDFGANQVKMEEVSAIFAAIGNPDAALSLRMRWALVRIRFSYASLAISMRGITAKPFNVNAESVLETWTALIADVSCASTVNLSEGAQAACSREAAEALEIHSRPTSIRTERFDHPVGTLKVERPPASLGSSMALHSQGAYWMIKALRSSGSGAVAVLAKVLKLPFVSHGRMMIELDAAVQHSKSLLEAVSTKMNTTLAAEAESLEHLIPDYVPFCVDTFNTDKVKEELLSKTWDSFASAWVALSKAFTVAKSFESPMIGEDAKFEVKHAAVCTAVQKTLNQGRAFISVASTVKCILITLPESLKSQREGILESQIKKTKNTGLPKNLGDYLNRELAKIKAAAAKAAGARPPPP</sequence>
<accession>A0ABN9PJN7</accession>
<proteinExistence type="predicted"/>
<dbReference type="Proteomes" id="UP001189429">
    <property type="component" value="Unassembled WGS sequence"/>
</dbReference>
<organism evidence="1 2">
    <name type="scientific">Prorocentrum cordatum</name>
    <dbReference type="NCBI Taxonomy" id="2364126"/>
    <lineage>
        <taxon>Eukaryota</taxon>
        <taxon>Sar</taxon>
        <taxon>Alveolata</taxon>
        <taxon>Dinophyceae</taxon>
        <taxon>Prorocentrales</taxon>
        <taxon>Prorocentraceae</taxon>
        <taxon>Prorocentrum</taxon>
    </lineage>
</organism>
<name>A0ABN9PJN7_9DINO</name>
<keyword evidence="2" id="KW-1185">Reference proteome</keyword>